<dbReference type="PROSITE" id="PS50005">
    <property type="entry name" value="TPR"/>
    <property type="match status" value="1"/>
</dbReference>
<sequence>MVEFGLLGDVEVRVDGQVVDVGHARQRCVLTALLVDVNRLVPVDVLVDRVWGEQVPYRARNAVAGYVSRLRQVLPSGVRITGRQGGYVLTADPLSVDLHRFGHLVERARVEPDQATALLSEALRLWRGEPFSTLDTPWLVGVRSSLEARRLAAVLDRNDLVLDQGRHASLLAELEELAALLPLDERVAGQLILALYRSGRQADALLRYEQVRVRLADELGTDPGPALRLLHKHMLTADAALTVSAPAAARPVPRQLPAPPCSFAGRGRELAALDAIMDGRHPIVVSGTAGVGKTALAVHWAHRVASSFPDGQLYVNLRGFDPSGAVTAPGEAVRAFLDALGLDPQRIPASLDAQACLFRSALADKRMLILLDNARDADQIRPLLPGSPGCLVLVTSRNRLAGLVATHGAYPLALDLLSTGEAHDLLVDRLGLDRLRAEPDVADEIIKRCAGLPIALTIVAARVACTTFPLRAIAAELRGGLDPFDGGDSATDVRAVFSWSYHALAPQAARLFRLLGLHPGPDISVAAAASLFGEPVRPLLSELTRAHLLTEHQHGRYVFHDLLRAYATEQASLHDSAEERIAATGRLHDHYVHTAHAATRLLSPTRDVITPPSPRAGAHPLQLTDFAQALAWFTAEHHVLLAVVEHAAANGLDPHARHLAWALAEFLERRGHWTDLAAVGQVALAAAMRLADPLAQSHAHRYLARASTQLDALDEAHTHLQRSLDVSGDPVGQALTHRELAYVCERQGQHAQALHHSSQALDLYAAAGHRRGQAGSLNAVGWYQALLGDFEKALTSCEKALGLLEPDDLDGQASTWDSLGYIHHHRGDHREAIGCYQRSLDVFRSLGDHYWTADVLIHLGDSHLTAGDAVSADVAWQEALGILEELGHPHADAARARLSPVPR</sequence>
<feature type="domain" description="OmpR/PhoB-type" evidence="7">
    <location>
        <begin position="1"/>
        <end position="91"/>
    </location>
</feature>
<dbReference type="InterPro" id="IPR036388">
    <property type="entry name" value="WH-like_DNA-bd_sf"/>
</dbReference>
<dbReference type="AlphaFoldDB" id="A0A0F0H3R9"/>
<feature type="DNA-binding region" description="OmpR/PhoB-type" evidence="6">
    <location>
        <begin position="1"/>
        <end position="91"/>
    </location>
</feature>
<feature type="repeat" description="TPR" evidence="5">
    <location>
        <begin position="813"/>
        <end position="846"/>
    </location>
</feature>
<dbReference type="InterPro" id="IPR051677">
    <property type="entry name" value="AfsR-DnrI-RedD_regulator"/>
</dbReference>
<dbReference type="Pfam" id="PF00931">
    <property type="entry name" value="NB-ARC"/>
    <property type="match status" value="1"/>
</dbReference>
<dbReference type="PANTHER" id="PTHR35807">
    <property type="entry name" value="TRANSCRIPTIONAL REGULATOR REDD-RELATED"/>
    <property type="match status" value="1"/>
</dbReference>
<dbReference type="Proteomes" id="UP000033393">
    <property type="component" value="Unassembled WGS sequence"/>
</dbReference>
<keyword evidence="9" id="KW-1185">Reference proteome</keyword>
<dbReference type="SMART" id="SM00028">
    <property type="entry name" value="TPR"/>
    <property type="match status" value="5"/>
</dbReference>
<dbReference type="InterPro" id="IPR005158">
    <property type="entry name" value="BTAD"/>
</dbReference>
<evidence type="ECO:0000256" key="1">
    <source>
        <dbReference type="ARBA" id="ARBA00005820"/>
    </source>
</evidence>
<evidence type="ECO:0000256" key="5">
    <source>
        <dbReference type="PROSITE-ProRule" id="PRU00339"/>
    </source>
</evidence>
<dbReference type="Gene3D" id="1.10.10.10">
    <property type="entry name" value="Winged helix-like DNA-binding domain superfamily/Winged helix DNA-binding domain"/>
    <property type="match status" value="1"/>
</dbReference>
<dbReference type="Pfam" id="PF03704">
    <property type="entry name" value="BTAD"/>
    <property type="match status" value="1"/>
</dbReference>
<dbReference type="SUPFAM" id="SSF46894">
    <property type="entry name" value="C-terminal effector domain of the bipartite response regulators"/>
    <property type="match status" value="1"/>
</dbReference>
<dbReference type="Gene3D" id="3.40.50.300">
    <property type="entry name" value="P-loop containing nucleotide triphosphate hydrolases"/>
    <property type="match status" value="1"/>
</dbReference>
<dbReference type="PANTHER" id="PTHR35807:SF1">
    <property type="entry name" value="TRANSCRIPTIONAL REGULATOR REDD"/>
    <property type="match status" value="1"/>
</dbReference>
<dbReference type="GO" id="GO:0003677">
    <property type="term" value="F:DNA binding"/>
    <property type="evidence" value="ECO:0007669"/>
    <property type="project" value="UniProtKB-UniRule"/>
</dbReference>
<dbReference type="GO" id="GO:0043531">
    <property type="term" value="F:ADP binding"/>
    <property type="evidence" value="ECO:0007669"/>
    <property type="project" value="InterPro"/>
</dbReference>
<name>A0A0F0H3R9_LENAE</name>
<proteinExistence type="inferred from homology"/>
<dbReference type="PATRIC" id="fig|68170.10.peg.991"/>
<evidence type="ECO:0000313" key="9">
    <source>
        <dbReference type="Proteomes" id="UP000033393"/>
    </source>
</evidence>
<dbReference type="InterPro" id="IPR011990">
    <property type="entry name" value="TPR-like_helical_dom_sf"/>
</dbReference>
<dbReference type="SUPFAM" id="SSF48452">
    <property type="entry name" value="TPR-like"/>
    <property type="match status" value="2"/>
</dbReference>
<dbReference type="Pfam" id="PF13424">
    <property type="entry name" value="TPR_12"/>
    <property type="match status" value="2"/>
</dbReference>
<evidence type="ECO:0000256" key="2">
    <source>
        <dbReference type="ARBA" id="ARBA00023015"/>
    </source>
</evidence>
<dbReference type="InterPro" id="IPR016032">
    <property type="entry name" value="Sig_transdc_resp-reg_C-effctor"/>
</dbReference>
<keyword evidence="4" id="KW-0804">Transcription</keyword>
<dbReference type="InterPro" id="IPR002182">
    <property type="entry name" value="NB-ARC"/>
</dbReference>
<evidence type="ECO:0000256" key="4">
    <source>
        <dbReference type="ARBA" id="ARBA00023163"/>
    </source>
</evidence>
<reference evidence="8 9" key="1">
    <citation type="submission" date="2015-02" db="EMBL/GenBank/DDBJ databases">
        <authorList>
            <person name="Ju K.-S."/>
            <person name="Doroghazi J.R."/>
            <person name="Metcalf W."/>
        </authorList>
    </citation>
    <scope>NUCLEOTIDE SEQUENCE [LARGE SCALE GENOMIC DNA]</scope>
    <source>
        <strain evidence="8 9">NRRL B-16140</strain>
    </source>
</reference>
<comment type="caution">
    <text evidence="8">The sequence shown here is derived from an EMBL/GenBank/DDBJ whole genome shotgun (WGS) entry which is preliminary data.</text>
</comment>
<evidence type="ECO:0000256" key="6">
    <source>
        <dbReference type="PROSITE-ProRule" id="PRU01091"/>
    </source>
</evidence>
<dbReference type="SUPFAM" id="SSF52540">
    <property type="entry name" value="P-loop containing nucleoside triphosphate hydrolases"/>
    <property type="match status" value="1"/>
</dbReference>
<dbReference type="Gene3D" id="1.25.40.10">
    <property type="entry name" value="Tetratricopeptide repeat domain"/>
    <property type="match status" value="3"/>
</dbReference>
<dbReference type="CDD" id="cd15831">
    <property type="entry name" value="BTAD"/>
    <property type="match status" value="1"/>
</dbReference>
<dbReference type="GO" id="GO:0000160">
    <property type="term" value="P:phosphorelay signal transduction system"/>
    <property type="evidence" value="ECO:0007669"/>
    <property type="project" value="InterPro"/>
</dbReference>
<dbReference type="SMART" id="SM01043">
    <property type="entry name" value="BTAD"/>
    <property type="match status" value="1"/>
</dbReference>
<keyword evidence="2" id="KW-0805">Transcription regulation</keyword>
<dbReference type="SMART" id="SM00862">
    <property type="entry name" value="Trans_reg_C"/>
    <property type="match status" value="1"/>
</dbReference>
<dbReference type="PROSITE" id="PS51755">
    <property type="entry name" value="OMPR_PHOB"/>
    <property type="match status" value="1"/>
</dbReference>
<dbReference type="InterPro" id="IPR027417">
    <property type="entry name" value="P-loop_NTPase"/>
</dbReference>
<dbReference type="EMBL" id="JYJG01000060">
    <property type="protein sequence ID" value="KJK50389.1"/>
    <property type="molecule type" value="Genomic_DNA"/>
</dbReference>
<evidence type="ECO:0000256" key="3">
    <source>
        <dbReference type="ARBA" id="ARBA00023125"/>
    </source>
</evidence>
<protein>
    <recommendedName>
        <fullName evidence="7">OmpR/PhoB-type domain-containing protein</fullName>
    </recommendedName>
</protein>
<gene>
    <name evidence="8" type="ORF">UK23_10905</name>
</gene>
<evidence type="ECO:0000313" key="8">
    <source>
        <dbReference type="EMBL" id="KJK50389.1"/>
    </source>
</evidence>
<accession>A0A0F0H3R9</accession>
<evidence type="ECO:0000259" key="7">
    <source>
        <dbReference type="PROSITE" id="PS51755"/>
    </source>
</evidence>
<dbReference type="RefSeq" id="WP_231114457.1">
    <property type="nucleotide sequence ID" value="NZ_JYJG01000060.1"/>
</dbReference>
<comment type="similarity">
    <text evidence="1">Belongs to the AfsR/DnrI/RedD regulatory family.</text>
</comment>
<organism evidence="8 9">
    <name type="scientific">Lentzea aerocolonigenes</name>
    <name type="common">Lechevalieria aerocolonigenes</name>
    <name type="synonym">Saccharothrix aerocolonigenes</name>
    <dbReference type="NCBI Taxonomy" id="68170"/>
    <lineage>
        <taxon>Bacteria</taxon>
        <taxon>Bacillati</taxon>
        <taxon>Actinomycetota</taxon>
        <taxon>Actinomycetes</taxon>
        <taxon>Pseudonocardiales</taxon>
        <taxon>Pseudonocardiaceae</taxon>
        <taxon>Lentzea</taxon>
    </lineage>
</organism>
<dbReference type="PRINTS" id="PR00364">
    <property type="entry name" value="DISEASERSIST"/>
</dbReference>
<keyword evidence="3 6" id="KW-0238">DNA-binding</keyword>
<dbReference type="InterPro" id="IPR019734">
    <property type="entry name" value="TPR_rpt"/>
</dbReference>
<dbReference type="InterPro" id="IPR001867">
    <property type="entry name" value="OmpR/PhoB-type_DNA-bd"/>
</dbReference>
<dbReference type="GO" id="GO:0006355">
    <property type="term" value="P:regulation of DNA-templated transcription"/>
    <property type="evidence" value="ECO:0007669"/>
    <property type="project" value="InterPro"/>
</dbReference>
<keyword evidence="5" id="KW-0802">TPR repeat</keyword>